<reference evidence="1" key="1">
    <citation type="submission" date="2018-05" db="EMBL/GenBank/DDBJ databases">
        <authorList>
            <person name="Lanie J.A."/>
            <person name="Ng W.-L."/>
            <person name="Kazmierczak K.M."/>
            <person name="Andrzejewski T.M."/>
            <person name="Davidsen T.M."/>
            <person name="Wayne K.J."/>
            <person name="Tettelin H."/>
            <person name="Glass J.I."/>
            <person name="Rusch D."/>
            <person name="Podicherti R."/>
            <person name="Tsui H.-C.T."/>
            <person name="Winkler M.E."/>
        </authorList>
    </citation>
    <scope>NUCLEOTIDE SEQUENCE</scope>
</reference>
<dbReference type="EMBL" id="UINC01189831">
    <property type="protein sequence ID" value="SVE03700.1"/>
    <property type="molecule type" value="Genomic_DNA"/>
</dbReference>
<name>A0A383A7U0_9ZZZZ</name>
<protein>
    <submittedName>
        <fullName evidence="1">Uncharacterized protein</fullName>
    </submittedName>
</protein>
<sequence length="145" mass="15940">VIDFSYSFNAIAPGELIKYLKIVGVHFIDRTINATPVLGWQGNAVKAVRLSHCVRAHVEEFYPRADGQWIIEGILTKHIPRKAGAARQGVGMKAAVNMAKDVRLKLKLKNLRHVVYGSIKNSDLGIITAEDVVHCRLNSAAAPDD</sequence>
<proteinExistence type="predicted"/>
<accession>A0A383A7U0</accession>
<organism evidence="1">
    <name type="scientific">marine metagenome</name>
    <dbReference type="NCBI Taxonomy" id="408172"/>
    <lineage>
        <taxon>unclassified sequences</taxon>
        <taxon>metagenomes</taxon>
        <taxon>ecological metagenomes</taxon>
    </lineage>
</organism>
<dbReference type="AlphaFoldDB" id="A0A383A7U0"/>
<gene>
    <name evidence="1" type="ORF">METZ01_LOCUS456554</name>
</gene>
<feature type="non-terminal residue" evidence="1">
    <location>
        <position position="145"/>
    </location>
</feature>
<feature type="non-terminal residue" evidence="1">
    <location>
        <position position="1"/>
    </location>
</feature>
<evidence type="ECO:0000313" key="1">
    <source>
        <dbReference type="EMBL" id="SVE03700.1"/>
    </source>
</evidence>